<dbReference type="RefSeq" id="WP_138401181.1">
    <property type="nucleotide sequence ID" value="NZ_JBAFVI010000003.1"/>
</dbReference>
<dbReference type="AlphaFoldDB" id="A0A6C1KC65"/>
<comment type="caution">
    <text evidence="1">The sequence shown here is derived from an EMBL/GenBank/DDBJ whole genome shotgun (WGS) entry which is preliminary data.</text>
</comment>
<sequence>MRRLPLAFGTLAFLAGSGLLAGAPLLAGTDRMVTPTPSITMTCAEAAALINTRGSAVLATSRTLYDRYVRDRSFCLYDQDTKPEWVPTKDNPQCFIGYSCFEPFRGGSYSR</sequence>
<dbReference type="OrthoDB" id="7870801at2"/>
<protein>
    <submittedName>
        <fullName evidence="1">Uncharacterized protein</fullName>
    </submittedName>
</protein>
<gene>
    <name evidence="1" type="ORF">FBQ73_19605</name>
</gene>
<organism evidence="1 2">
    <name type="scientific">Xanthobacter autotrophicus</name>
    <dbReference type="NCBI Taxonomy" id="280"/>
    <lineage>
        <taxon>Bacteria</taxon>
        <taxon>Pseudomonadati</taxon>
        <taxon>Pseudomonadota</taxon>
        <taxon>Alphaproteobacteria</taxon>
        <taxon>Hyphomicrobiales</taxon>
        <taxon>Xanthobacteraceae</taxon>
        <taxon>Xanthobacter</taxon>
    </lineage>
</organism>
<reference evidence="1 2" key="1">
    <citation type="submission" date="2019-05" db="EMBL/GenBank/DDBJ databases">
        <authorList>
            <person name="Zhou X."/>
        </authorList>
    </citation>
    <scope>NUCLEOTIDE SEQUENCE [LARGE SCALE GENOMIC DNA]</scope>
    <source>
        <strain evidence="1 2">DSM 432</strain>
    </source>
</reference>
<proteinExistence type="predicted"/>
<evidence type="ECO:0000313" key="2">
    <source>
        <dbReference type="Proteomes" id="UP000305131"/>
    </source>
</evidence>
<dbReference type="EMBL" id="VAUP01000038">
    <property type="protein sequence ID" value="TLX41137.1"/>
    <property type="molecule type" value="Genomic_DNA"/>
</dbReference>
<evidence type="ECO:0000313" key="1">
    <source>
        <dbReference type="EMBL" id="TLX41137.1"/>
    </source>
</evidence>
<dbReference type="GeneID" id="95775662"/>
<name>A0A6C1KC65_XANAU</name>
<dbReference type="Proteomes" id="UP000305131">
    <property type="component" value="Unassembled WGS sequence"/>
</dbReference>
<accession>A0A6C1KC65</accession>